<dbReference type="PANTHER" id="PTHR24148">
    <property type="entry name" value="ANKYRIN REPEAT DOMAIN-CONTAINING PROTEIN 39 HOMOLOG-RELATED"/>
    <property type="match status" value="1"/>
</dbReference>
<evidence type="ECO:0000256" key="1">
    <source>
        <dbReference type="ARBA" id="ARBA00023242"/>
    </source>
</evidence>
<dbReference type="VEuPathDB" id="FungiDB:FVEG_00257"/>
<organism evidence="3 4">
    <name type="scientific">Gibberella moniliformis (strain M3125 / FGSC 7600)</name>
    <name type="common">Maize ear and stalk rot fungus</name>
    <name type="synonym">Fusarium verticillioides</name>
    <dbReference type="NCBI Taxonomy" id="334819"/>
    <lineage>
        <taxon>Eukaryota</taxon>
        <taxon>Fungi</taxon>
        <taxon>Dikarya</taxon>
        <taxon>Ascomycota</taxon>
        <taxon>Pezizomycotina</taxon>
        <taxon>Sordariomycetes</taxon>
        <taxon>Hypocreomycetidae</taxon>
        <taxon>Hypocreales</taxon>
        <taxon>Nectriaceae</taxon>
        <taxon>Fusarium</taxon>
        <taxon>Fusarium fujikuroi species complex</taxon>
    </lineage>
</organism>
<dbReference type="AlphaFoldDB" id="W7LKL8"/>
<accession>W7LKL8</accession>
<evidence type="ECO:0000259" key="2">
    <source>
        <dbReference type="Pfam" id="PF06985"/>
    </source>
</evidence>
<dbReference type="Pfam" id="PF11951">
    <property type="entry name" value="Fungal_trans_2"/>
    <property type="match status" value="1"/>
</dbReference>
<dbReference type="KEGG" id="fvr:FVEG_00257"/>
<sequence>MPTSVNGAYRSLLRGQFRLMRLGTDLDSPVSGHLEDTVLANAPPYYAVSHAWSPGVSVKAIPQSNQIQLSHDLAICVRRLQIFSVENSGLDPRVTHIWIDSICINQQDLHERSQQVAMMGRIYSQSVRTLIWLGEAQLPSIHVAWNLIADIYTVFRKQNPRAKALSEIPVRTYDKSAHIASGLPPLNDSQWEYIKVLTELRWFTRIWVVQEVVLSQEDPIILHGDCHYAWESLGWAVGWLRRSGYLRLPQIPEQLRNVDTISNLRRAQTRWPLAALMSITQVKFTAPAQRDKVYGVLGLALEGDASELPEELKPDYTIDTATLYQRVARFLLKRKHSLAVLTRARGIDGTETRNRRVNDLALPSWCPDWSDFASYNEGISTSFAYIEYSNILKPARLWFPNQYRAADGLELSLHSPESGFENSSILQLEGFRVDQVAHVHRFNIDSSPHGQTPDEFDAKMAPIINLSLSFTPLNDALTWMEQFIRTTTASQHYLCGKGMGQSISDGASWLYGFLNRREDTAWPLHQQTSNDMVKLQIHEASTDGIEEDYIALRPESGNCSISERTCHYAPPRKLKTGTSPYETECTTDSAFPAASVFEDLPVSSPLDLHDIESEDISTLGHLNLLYHVQENMTDWMMVTDRLQPLASGCMTTSLKTPYLMNQLLALSAMHLKTIDKQAAGSYINTAAHLRHQALRGFNKCLGDTSKSNSTSQFFFASLLALHYLAETVAGLPDQDFATTLNCLVNYVRLHRGARVMGERASTGFVNCKISQWLIDASKEEFYDSHAASADYAALVLMLETSELNHESRKAGEEATEALGFVMRRI</sequence>
<dbReference type="OrthoDB" id="2288928at2759"/>
<proteinExistence type="predicted"/>
<dbReference type="EMBL" id="DS022242">
    <property type="protein sequence ID" value="EWG36100.1"/>
    <property type="molecule type" value="Genomic_DNA"/>
</dbReference>
<evidence type="ECO:0000313" key="3">
    <source>
        <dbReference type="EMBL" id="EWG36100.1"/>
    </source>
</evidence>
<dbReference type="GeneID" id="30058640"/>
<name>W7LKL8_GIBM7</name>
<protein>
    <recommendedName>
        <fullName evidence="2">Heterokaryon incompatibility domain-containing protein</fullName>
    </recommendedName>
</protein>
<keyword evidence="1" id="KW-0539">Nucleus</keyword>
<dbReference type="Proteomes" id="UP000009096">
    <property type="component" value="Chromosome 1"/>
</dbReference>
<feature type="domain" description="Heterokaryon incompatibility" evidence="2">
    <location>
        <begin position="45"/>
        <end position="211"/>
    </location>
</feature>
<dbReference type="Pfam" id="PF06985">
    <property type="entry name" value="HET"/>
    <property type="match status" value="1"/>
</dbReference>
<gene>
    <name evidence="3" type="ORF">FVEG_00257</name>
</gene>
<dbReference type="RefSeq" id="XP_018742291.1">
    <property type="nucleotide sequence ID" value="XM_018886688.1"/>
</dbReference>
<keyword evidence="4" id="KW-1185">Reference proteome</keyword>
<dbReference type="InterPro" id="IPR021858">
    <property type="entry name" value="Fun_TF"/>
</dbReference>
<dbReference type="InterPro" id="IPR052895">
    <property type="entry name" value="HetReg/Transcr_Mod"/>
</dbReference>
<reference evidence="3 4" key="1">
    <citation type="journal article" date="2010" name="Nature">
        <title>Comparative genomics reveals mobile pathogenicity chromosomes in Fusarium.</title>
        <authorList>
            <person name="Ma L.J."/>
            <person name="van der Does H.C."/>
            <person name="Borkovich K.A."/>
            <person name="Coleman J.J."/>
            <person name="Daboussi M.J."/>
            <person name="Di Pietro A."/>
            <person name="Dufresne M."/>
            <person name="Freitag M."/>
            <person name="Grabherr M."/>
            <person name="Henrissat B."/>
            <person name="Houterman P.M."/>
            <person name="Kang S."/>
            <person name="Shim W.B."/>
            <person name="Woloshuk C."/>
            <person name="Xie X."/>
            <person name="Xu J.R."/>
            <person name="Antoniw J."/>
            <person name="Baker S.E."/>
            <person name="Bluhm B.H."/>
            <person name="Breakspear A."/>
            <person name="Brown D.W."/>
            <person name="Butchko R.A."/>
            <person name="Chapman S."/>
            <person name="Coulson R."/>
            <person name="Coutinho P.M."/>
            <person name="Danchin E.G."/>
            <person name="Diener A."/>
            <person name="Gale L.R."/>
            <person name="Gardiner D.M."/>
            <person name="Goff S."/>
            <person name="Hammond-Kosack K.E."/>
            <person name="Hilburn K."/>
            <person name="Hua-Van A."/>
            <person name="Jonkers W."/>
            <person name="Kazan K."/>
            <person name="Kodira C.D."/>
            <person name="Koehrsen M."/>
            <person name="Kumar L."/>
            <person name="Lee Y.H."/>
            <person name="Li L."/>
            <person name="Manners J.M."/>
            <person name="Miranda-Saavedra D."/>
            <person name="Mukherjee M."/>
            <person name="Park G."/>
            <person name="Park J."/>
            <person name="Park S.Y."/>
            <person name="Proctor R.H."/>
            <person name="Regev A."/>
            <person name="Ruiz-Roldan M.C."/>
            <person name="Sain D."/>
            <person name="Sakthikumar S."/>
            <person name="Sykes S."/>
            <person name="Schwartz D.C."/>
            <person name="Turgeon B.G."/>
            <person name="Wapinski I."/>
            <person name="Yoder O."/>
            <person name="Young S."/>
            <person name="Zeng Q."/>
            <person name="Zhou S."/>
            <person name="Galagan J."/>
            <person name="Cuomo C.A."/>
            <person name="Kistler H.C."/>
            <person name="Rep M."/>
        </authorList>
    </citation>
    <scope>NUCLEOTIDE SEQUENCE [LARGE SCALE GENOMIC DNA]</scope>
    <source>
        <strain evidence="4">M3125 / FGSC 7600</strain>
    </source>
</reference>
<dbReference type="PANTHER" id="PTHR24148:SF64">
    <property type="entry name" value="HETEROKARYON INCOMPATIBILITY DOMAIN-CONTAINING PROTEIN"/>
    <property type="match status" value="1"/>
</dbReference>
<dbReference type="EMBL" id="CM000578">
    <property type="protein sequence ID" value="EWG36100.1"/>
    <property type="molecule type" value="Genomic_DNA"/>
</dbReference>
<dbReference type="InterPro" id="IPR010730">
    <property type="entry name" value="HET"/>
</dbReference>
<evidence type="ECO:0000313" key="4">
    <source>
        <dbReference type="Proteomes" id="UP000009096"/>
    </source>
</evidence>